<gene>
    <name evidence="2" type="ORF">AWB77_06818</name>
</gene>
<dbReference type="RefSeq" id="WP_074169008.1">
    <property type="nucleotide sequence ID" value="NZ_FCNX02000033.1"/>
</dbReference>
<dbReference type="InterPro" id="IPR036866">
    <property type="entry name" value="RibonucZ/Hydroxyglut_hydro"/>
</dbReference>
<dbReference type="EMBL" id="FCNX02000033">
    <property type="protein sequence ID" value="SAL03568.1"/>
    <property type="molecule type" value="Genomic_DNA"/>
</dbReference>
<dbReference type="Proteomes" id="UP000054903">
    <property type="component" value="Unassembled WGS sequence"/>
</dbReference>
<evidence type="ECO:0000313" key="3">
    <source>
        <dbReference type="Proteomes" id="UP000054903"/>
    </source>
</evidence>
<comment type="caution">
    <text evidence="2">The sequence shown here is derived from an EMBL/GenBank/DDBJ whole genome shotgun (WGS) entry which is preliminary data.</text>
</comment>
<dbReference type="InterPro" id="IPR001279">
    <property type="entry name" value="Metallo-B-lactamas"/>
</dbReference>
<dbReference type="Gene3D" id="3.60.15.10">
    <property type="entry name" value="Ribonuclease Z/Hydroxyacylglutathione hydrolase-like"/>
    <property type="match status" value="1"/>
</dbReference>
<keyword evidence="3" id="KW-1185">Reference proteome</keyword>
<proteinExistence type="predicted"/>
<protein>
    <submittedName>
        <fullName evidence="2">Metallo-beta-lactamase superfamily protein</fullName>
    </submittedName>
</protein>
<organism evidence="2 3">
    <name type="scientific">Caballeronia fortuita</name>
    <dbReference type="NCBI Taxonomy" id="1777138"/>
    <lineage>
        <taxon>Bacteria</taxon>
        <taxon>Pseudomonadati</taxon>
        <taxon>Pseudomonadota</taxon>
        <taxon>Betaproteobacteria</taxon>
        <taxon>Burkholderiales</taxon>
        <taxon>Burkholderiaceae</taxon>
        <taxon>Caballeronia</taxon>
    </lineage>
</organism>
<feature type="domain" description="Metallo-beta-lactamase" evidence="1">
    <location>
        <begin position="16"/>
        <end position="151"/>
    </location>
</feature>
<dbReference type="Pfam" id="PF00753">
    <property type="entry name" value="Lactamase_B"/>
    <property type="match status" value="1"/>
</dbReference>
<dbReference type="OrthoDB" id="5293495at2"/>
<dbReference type="SUPFAM" id="SSF56281">
    <property type="entry name" value="Metallo-hydrolase/oxidoreductase"/>
    <property type="match status" value="1"/>
</dbReference>
<reference evidence="2" key="1">
    <citation type="submission" date="2016-01" db="EMBL/GenBank/DDBJ databases">
        <authorList>
            <person name="Peeters C."/>
        </authorList>
    </citation>
    <scope>NUCLEOTIDE SEQUENCE</scope>
    <source>
        <strain evidence="2">LMG 29320</strain>
    </source>
</reference>
<dbReference type="AlphaFoldDB" id="A0A158E9N7"/>
<sequence>MSLRLIVHRATHEIGGNCIELRAPCGARLLLDVGRPLNATPDASGLLPATLDLHAPVLGVVISHPHQDHYGLLNEIPRDWPIYCGEASAALMRLTQDLTGRGFDQTFCFLKSGVPESIGPFTVTRFLTDHSAFDASMILVECAGRRVLYSGPRRSVKCPHVWSLQNPPVNDRRLSGP</sequence>
<accession>A0A158E9N7</accession>
<evidence type="ECO:0000259" key="1">
    <source>
        <dbReference type="Pfam" id="PF00753"/>
    </source>
</evidence>
<dbReference type="STRING" id="1777138.AWB77_06818"/>
<evidence type="ECO:0000313" key="2">
    <source>
        <dbReference type="EMBL" id="SAL03568.1"/>
    </source>
</evidence>
<name>A0A158E9N7_9BURK</name>